<gene>
    <name evidence="3" type="ORF">GCM10010251_59370</name>
</gene>
<protein>
    <submittedName>
        <fullName evidence="3">Universal stress protein</fullName>
    </submittedName>
</protein>
<dbReference type="InterPro" id="IPR006015">
    <property type="entry name" value="Universal_stress_UspA"/>
</dbReference>
<comment type="similarity">
    <text evidence="1">Belongs to the universal stress protein A family.</text>
</comment>
<dbReference type="SUPFAM" id="SSF52402">
    <property type="entry name" value="Adenine nucleotide alpha hydrolases-like"/>
    <property type="match status" value="2"/>
</dbReference>
<dbReference type="PANTHER" id="PTHR46553:SF3">
    <property type="entry name" value="ADENINE NUCLEOTIDE ALPHA HYDROLASES-LIKE SUPERFAMILY PROTEIN"/>
    <property type="match status" value="1"/>
</dbReference>
<organism evidence="3 4">
    <name type="scientific">Streptomyces aurantiogriseus</name>
    <dbReference type="NCBI Taxonomy" id="66870"/>
    <lineage>
        <taxon>Bacteria</taxon>
        <taxon>Bacillati</taxon>
        <taxon>Actinomycetota</taxon>
        <taxon>Actinomycetes</taxon>
        <taxon>Kitasatosporales</taxon>
        <taxon>Streptomycetaceae</taxon>
        <taxon>Streptomyces</taxon>
    </lineage>
</organism>
<accession>A0A918KVG7</accession>
<evidence type="ECO:0000259" key="2">
    <source>
        <dbReference type="Pfam" id="PF00582"/>
    </source>
</evidence>
<dbReference type="Pfam" id="PF00582">
    <property type="entry name" value="Usp"/>
    <property type="match status" value="2"/>
</dbReference>
<dbReference type="InterPro" id="IPR006016">
    <property type="entry name" value="UspA"/>
</dbReference>
<sequence>MMGLPLVVGVDGSDSSLQAVDWAVDEAARCGLPLRLVYSSLWERYEGARPSFSTDRPAEEVMAEHITASCAERARLRNPEVKVSTEVLPDDAVSVLLREGREASALVTGSRGRGGLAGLLLGSVSLSVAARAVCPVFVVRGSEPNRQGAFGRVVVGVGDSPEGSGAVRFAFREAEARGCALQAVRSWRHPAHEHVDHPLLADDAVRAQEERASTVLTDMLRDPVRDHPQVDVHRQPVEGPAHKVLLDASADADLLVVGALRRHGHFGLQLGRVAHVLLHHSECPVAVVPQRA</sequence>
<dbReference type="Proteomes" id="UP000658320">
    <property type="component" value="Unassembled WGS sequence"/>
</dbReference>
<proteinExistence type="inferred from homology"/>
<keyword evidence="4" id="KW-1185">Reference proteome</keyword>
<reference evidence="3" key="2">
    <citation type="submission" date="2020-09" db="EMBL/GenBank/DDBJ databases">
        <authorList>
            <person name="Sun Q."/>
            <person name="Ohkuma M."/>
        </authorList>
    </citation>
    <scope>NUCLEOTIDE SEQUENCE</scope>
    <source>
        <strain evidence="3">JCM 4346</strain>
    </source>
</reference>
<name>A0A918KVG7_9ACTN</name>
<comment type="caution">
    <text evidence="3">The sequence shown here is derived from an EMBL/GenBank/DDBJ whole genome shotgun (WGS) entry which is preliminary data.</text>
</comment>
<dbReference type="PANTHER" id="PTHR46553">
    <property type="entry name" value="ADENINE NUCLEOTIDE ALPHA HYDROLASES-LIKE SUPERFAMILY PROTEIN"/>
    <property type="match status" value="1"/>
</dbReference>
<dbReference type="EMBL" id="BMSX01000015">
    <property type="protein sequence ID" value="GGR35231.1"/>
    <property type="molecule type" value="Genomic_DNA"/>
</dbReference>
<dbReference type="AlphaFoldDB" id="A0A918KVG7"/>
<dbReference type="Gene3D" id="3.40.50.620">
    <property type="entry name" value="HUPs"/>
    <property type="match status" value="2"/>
</dbReference>
<dbReference type="InterPro" id="IPR014729">
    <property type="entry name" value="Rossmann-like_a/b/a_fold"/>
</dbReference>
<dbReference type="PRINTS" id="PR01438">
    <property type="entry name" value="UNVRSLSTRESS"/>
</dbReference>
<evidence type="ECO:0000256" key="1">
    <source>
        <dbReference type="ARBA" id="ARBA00008791"/>
    </source>
</evidence>
<reference evidence="3" key="1">
    <citation type="journal article" date="2014" name="Int. J. Syst. Evol. Microbiol.">
        <title>Complete genome sequence of Corynebacterium casei LMG S-19264T (=DSM 44701T), isolated from a smear-ripened cheese.</title>
        <authorList>
            <consortium name="US DOE Joint Genome Institute (JGI-PGF)"/>
            <person name="Walter F."/>
            <person name="Albersmeier A."/>
            <person name="Kalinowski J."/>
            <person name="Ruckert C."/>
        </authorList>
    </citation>
    <scope>NUCLEOTIDE SEQUENCE</scope>
    <source>
        <strain evidence="3">JCM 4346</strain>
    </source>
</reference>
<feature type="domain" description="UspA" evidence="2">
    <location>
        <begin position="150"/>
        <end position="289"/>
    </location>
</feature>
<feature type="domain" description="UspA" evidence="2">
    <location>
        <begin position="6"/>
        <end position="140"/>
    </location>
</feature>
<evidence type="ECO:0000313" key="3">
    <source>
        <dbReference type="EMBL" id="GGR35231.1"/>
    </source>
</evidence>
<evidence type="ECO:0000313" key="4">
    <source>
        <dbReference type="Proteomes" id="UP000658320"/>
    </source>
</evidence>